<dbReference type="PROSITE" id="PS51257">
    <property type="entry name" value="PROKAR_LIPOPROTEIN"/>
    <property type="match status" value="1"/>
</dbReference>
<feature type="chain" id="PRO_5046154029" description="PEGA domain-containing protein" evidence="1">
    <location>
        <begin position="18"/>
        <end position="200"/>
    </location>
</feature>
<feature type="signal peptide" evidence="1">
    <location>
        <begin position="1"/>
        <end position="17"/>
    </location>
</feature>
<keyword evidence="1" id="KW-0732">Signal</keyword>
<dbReference type="EMBL" id="JAPFQI010000005">
    <property type="protein sequence ID" value="MCW8085913.1"/>
    <property type="molecule type" value="Genomic_DNA"/>
</dbReference>
<keyword evidence="3" id="KW-1185">Reference proteome</keyword>
<reference evidence="2 3" key="1">
    <citation type="submission" date="2022-10" db="EMBL/GenBank/DDBJ databases">
        <title>Roseococcus glaciei nov., sp. nov., isolated from glacier.</title>
        <authorList>
            <person name="Liu Q."/>
            <person name="Xin Y.-H."/>
        </authorList>
    </citation>
    <scope>NUCLEOTIDE SEQUENCE [LARGE SCALE GENOMIC DNA]</scope>
    <source>
        <strain evidence="2 3">MDT2-1-1</strain>
    </source>
</reference>
<dbReference type="RefSeq" id="WP_301589862.1">
    <property type="nucleotide sequence ID" value="NZ_JAPFQI010000005.1"/>
</dbReference>
<organism evidence="2 3">
    <name type="scientific">Sabulicella glaciei</name>
    <dbReference type="NCBI Taxonomy" id="2984948"/>
    <lineage>
        <taxon>Bacteria</taxon>
        <taxon>Pseudomonadati</taxon>
        <taxon>Pseudomonadota</taxon>
        <taxon>Alphaproteobacteria</taxon>
        <taxon>Acetobacterales</taxon>
        <taxon>Acetobacteraceae</taxon>
        <taxon>Sabulicella</taxon>
    </lineage>
</organism>
<sequence>MLRALALLGLFLTTACATVTQGTTATIAVTTEPAGATCTVSRDGSAIAVVNPTPGTVTISRSSRDLAVRCERQGFQTAVATAPAGFQPMTMGNLLIGGLIGVAVDAASGAISTYPANVALTLPPGQFGTAESREAWFATRRREIDQTTEARVAAARAACPERSRSAPTACDLEVSFIEGERAEQLRLLAEQENASPLPRT</sequence>
<proteinExistence type="predicted"/>
<evidence type="ECO:0008006" key="4">
    <source>
        <dbReference type="Google" id="ProtNLM"/>
    </source>
</evidence>
<protein>
    <recommendedName>
        <fullName evidence="4">PEGA domain-containing protein</fullName>
    </recommendedName>
</protein>
<name>A0ABT3NVJ2_9PROT</name>
<evidence type="ECO:0000256" key="1">
    <source>
        <dbReference type="SAM" id="SignalP"/>
    </source>
</evidence>
<dbReference type="Proteomes" id="UP001526430">
    <property type="component" value="Unassembled WGS sequence"/>
</dbReference>
<accession>A0ABT3NVJ2</accession>
<evidence type="ECO:0000313" key="3">
    <source>
        <dbReference type="Proteomes" id="UP001526430"/>
    </source>
</evidence>
<comment type="caution">
    <text evidence="2">The sequence shown here is derived from an EMBL/GenBank/DDBJ whole genome shotgun (WGS) entry which is preliminary data.</text>
</comment>
<gene>
    <name evidence="2" type="ORF">OF850_09770</name>
</gene>
<evidence type="ECO:0000313" key="2">
    <source>
        <dbReference type="EMBL" id="MCW8085913.1"/>
    </source>
</evidence>